<name>A0A382VZ97_9ZZZZ</name>
<proteinExistence type="predicted"/>
<evidence type="ECO:0000313" key="1">
    <source>
        <dbReference type="EMBL" id="SVD51188.1"/>
    </source>
</evidence>
<organism evidence="1">
    <name type="scientific">marine metagenome</name>
    <dbReference type="NCBI Taxonomy" id="408172"/>
    <lineage>
        <taxon>unclassified sequences</taxon>
        <taxon>metagenomes</taxon>
        <taxon>ecological metagenomes</taxon>
    </lineage>
</organism>
<dbReference type="AlphaFoldDB" id="A0A382VZ97"/>
<feature type="non-terminal residue" evidence="1">
    <location>
        <position position="43"/>
    </location>
</feature>
<reference evidence="1" key="1">
    <citation type="submission" date="2018-05" db="EMBL/GenBank/DDBJ databases">
        <authorList>
            <person name="Lanie J.A."/>
            <person name="Ng W.-L."/>
            <person name="Kazmierczak K.M."/>
            <person name="Andrzejewski T.M."/>
            <person name="Davidsen T.M."/>
            <person name="Wayne K.J."/>
            <person name="Tettelin H."/>
            <person name="Glass J.I."/>
            <person name="Rusch D."/>
            <person name="Podicherti R."/>
            <person name="Tsui H.-C.T."/>
            <person name="Winkler M.E."/>
        </authorList>
    </citation>
    <scope>NUCLEOTIDE SEQUENCE</scope>
</reference>
<protein>
    <submittedName>
        <fullName evidence="1">Uncharacterized protein</fullName>
    </submittedName>
</protein>
<sequence>MVWLVLSTLIIEWDISFLLLRPWSLPGESLGFLWAPYTTYLSV</sequence>
<dbReference type="EMBL" id="UINC01155374">
    <property type="protein sequence ID" value="SVD51188.1"/>
    <property type="molecule type" value="Genomic_DNA"/>
</dbReference>
<gene>
    <name evidence="1" type="ORF">METZ01_LOCUS404042</name>
</gene>
<accession>A0A382VZ97</accession>